<sequence length="119" mass="13847">MFHLVHDTQLTGRSMRWPLTDGRNLWCEAGYDWPIELKLVHDCRYNRTNSKQLAFYSPNHARRQDDNHALYILEAYRGFERGLDAAKQFDKELDTSLYDASTDSGMQYCPEGIVCRLGA</sequence>
<evidence type="ECO:0000313" key="1">
    <source>
        <dbReference type="EMBL" id="USW53916.1"/>
    </source>
</evidence>
<dbReference type="EMBL" id="CP099422">
    <property type="protein sequence ID" value="USW53916.1"/>
    <property type="molecule type" value="Genomic_DNA"/>
</dbReference>
<name>A0A9Q9AY41_9PEZI</name>
<protein>
    <submittedName>
        <fullName evidence="1">Uncharacterized protein</fullName>
    </submittedName>
</protein>
<organism evidence="1 2">
    <name type="scientific">Septoria linicola</name>
    <dbReference type="NCBI Taxonomy" id="215465"/>
    <lineage>
        <taxon>Eukaryota</taxon>
        <taxon>Fungi</taxon>
        <taxon>Dikarya</taxon>
        <taxon>Ascomycota</taxon>
        <taxon>Pezizomycotina</taxon>
        <taxon>Dothideomycetes</taxon>
        <taxon>Dothideomycetidae</taxon>
        <taxon>Mycosphaerellales</taxon>
        <taxon>Mycosphaerellaceae</taxon>
        <taxon>Septoria</taxon>
    </lineage>
</organism>
<dbReference type="AlphaFoldDB" id="A0A9Q9AY41"/>
<keyword evidence="2" id="KW-1185">Reference proteome</keyword>
<reference evidence="1" key="1">
    <citation type="submission" date="2022-06" db="EMBL/GenBank/DDBJ databases">
        <title>Complete genome sequences of two strains of the flax pathogen Septoria linicola.</title>
        <authorList>
            <person name="Lapalu N."/>
            <person name="Simon A."/>
            <person name="Demenou B."/>
            <person name="Paumier D."/>
            <person name="Guillot M.-P."/>
            <person name="Gout L."/>
            <person name="Valade R."/>
        </authorList>
    </citation>
    <scope>NUCLEOTIDE SEQUENCE</scope>
    <source>
        <strain evidence="1">SE15195</strain>
    </source>
</reference>
<accession>A0A9Q9AY41</accession>
<proteinExistence type="predicted"/>
<gene>
    <name evidence="1" type="ORF">Slin15195_G072350</name>
</gene>
<evidence type="ECO:0000313" key="2">
    <source>
        <dbReference type="Proteomes" id="UP001056384"/>
    </source>
</evidence>
<dbReference type="Proteomes" id="UP001056384">
    <property type="component" value="Chromosome 5"/>
</dbReference>